<feature type="transmembrane region" description="Helical" evidence="12">
    <location>
        <begin position="133"/>
        <end position="155"/>
    </location>
</feature>
<evidence type="ECO:0000259" key="13">
    <source>
        <dbReference type="PROSITE" id="PS50262"/>
    </source>
</evidence>
<gene>
    <name evidence="15" type="primary">LOC105846833</name>
</gene>
<feature type="transmembrane region" description="Helical" evidence="12">
    <location>
        <begin position="175"/>
        <end position="202"/>
    </location>
</feature>
<dbReference type="PRINTS" id="PR01012">
    <property type="entry name" value="NRPEPTIDEYR"/>
</dbReference>
<evidence type="ECO:0000313" key="15">
    <source>
        <dbReference type="RefSeq" id="XP_065652491.1"/>
    </source>
</evidence>
<keyword evidence="9 10" id="KW-0807">Transducer</keyword>
<dbReference type="PRINTS" id="PR00237">
    <property type="entry name" value="GPCRRHODOPSN"/>
</dbReference>
<evidence type="ECO:0000313" key="14">
    <source>
        <dbReference type="Proteomes" id="UP001652625"/>
    </source>
</evidence>
<dbReference type="PROSITE" id="PS50262">
    <property type="entry name" value="G_PROTEIN_RECEP_F1_2"/>
    <property type="match status" value="1"/>
</dbReference>
<keyword evidence="6 10" id="KW-0297">G-protein coupled receptor</keyword>
<proteinExistence type="inferred from homology"/>
<feature type="domain" description="G-protein coupled receptors family 1 profile" evidence="13">
    <location>
        <begin position="33"/>
        <end position="383"/>
    </location>
</feature>
<sequence>MAFIDNSEMEHSNLIIAFKSTYLFMCFFLGVIGNSVVIITILKNKKMQTVTNWFILNLAIADILFTIFEITTIIITSIAKRWLLGNIVCDIVGFMNSLFCITSIWTLVMISINRFLHVAKPNDIKIMYTKRRAIIIIIGVWVFSLLISFPPLTGWSQFKSGANFCTVDGKKSKSYSIFLGTIAYVLPMFFLASLYSCIFFLLHKHEKTQMRSKINSVEFSKQNDSKILFDSVSVSSLSHQSNNKKTSLKDKKVVAYYIKYRTKGSSINEGISTIDSYLEIKNKNGNQLNANDSGQLQKRIEECKLELANTEENRKKLNIKKHFKEVRITKMLLILVLCFFFCWTPVFVGSLLYSFNTKAGSFNLATFGIMCACLNSILNPIIYSVMNRGFRKYIIRVWRTIFIH</sequence>
<dbReference type="RefSeq" id="XP_065652491.1">
    <property type="nucleotide sequence ID" value="XM_065796419.1"/>
</dbReference>
<protein>
    <submittedName>
        <fullName evidence="15">Alpha-1A adrenergic receptor</fullName>
    </submittedName>
</protein>
<feature type="transmembrane region" description="Helical" evidence="12">
    <location>
        <begin position="331"/>
        <end position="353"/>
    </location>
</feature>
<feature type="transmembrane region" description="Helical" evidence="12">
    <location>
        <begin position="20"/>
        <end position="42"/>
    </location>
</feature>
<evidence type="ECO:0000256" key="3">
    <source>
        <dbReference type="ARBA" id="ARBA00022475"/>
    </source>
</evidence>
<dbReference type="Gene3D" id="1.20.1070.10">
    <property type="entry name" value="Rhodopsin 7-helix transmembrane proteins"/>
    <property type="match status" value="1"/>
</dbReference>
<dbReference type="InterPro" id="IPR017452">
    <property type="entry name" value="GPCR_Rhodpsn_7TM"/>
</dbReference>
<feature type="coiled-coil region" evidence="11">
    <location>
        <begin position="293"/>
        <end position="320"/>
    </location>
</feature>
<keyword evidence="14" id="KW-1185">Reference proteome</keyword>
<feature type="transmembrane region" description="Helical" evidence="12">
    <location>
        <begin position="365"/>
        <end position="386"/>
    </location>
</feature>
<evidence type="ECO:0000256" key="11">
    <source>
        <dbReference type="SAM" id="Coils"/>
    </source>
</evidence>
<keyword evidence="3" id="KW-1003">Cell membrane</keyword>
<evidence type="ECO:0000256" key="4">
    <source>
        <dbReference type="ARBA" id="ARBA00022692"/>
    </source>
</evidence>
<evidence type="ECO:0000256" key="8">
    <source>
        <dbReference type="ARBA" id="ARBA00023170"/>
    </source>
</evidence>
<evidence type="ECO:0000256" key="10">
    <source>
        <dbReference type="RuleBase" id="RU000688"/>
    </source>
</evidence>
<evidence type="ECO:0000256" key="2">
    <source>
        <dbReference type="ARBA" id="ARBA00010663"/>
    </source>
</evidence>
<evidence type="ECO:0000256" key="6">
    <source>
        <dbReference type="ARBA" id="ARBA00023040"/>
    </source>
</evidence>
<name>A0ABM4BTJ9_HYDVU</name>
<evidence type="ECO:0000256" key="7">
    <source>
        <dbReference type="ARBA" id="ARBA00023136"/>
    </source>
</evidence>
<dbReference type="SUPFAM" id="SSF81321">
    <property type="entry name" value="Family A G protein-coupled receptor-like"/>
    <property type="match status" value="1"/>
</dbReference>
<keyword evidence="4 10" id="KW-0812">Transmembrane</keyword>
<evidence type="ECO:0000256" key="9">
    <source>
        <dbReference type="ARBA" id="ARBA00023224"/>
    </source>
</evidence>
<accession>A0ABM4BTJ9</accession>
<organism evidence="14 15">
    <name type="scientific">Hydra vulgaris</name>
    <name type="common">Hydra</name>
    <name type="synonym">Hydra attenuata</name>
    <dbReference type="NCBI Taxonomy" id="6087"/>
    <lineage>
        <taxon>Eukaryota</taxon>
        <taxon>Metazoa</taxon>
        <taxon>Cnidaria</taxon>
        <taxon>Hydrozoa</taxon>
        <taxon>Hydroidolina</taxon>
        <taxon>Anthoathecata</taxon>
        <taxon>Aplanulata</taxon>
        <taxon>Hydridae</taxon>
        <taxon>Hydra</taxon>
    </lineage>
</organism>
<dbReference type="InterPro" id="IPR000611">
    <property type="entry name" value="NPY_rcpt"/>
</dbReference>
<keyword evidence="8 10" id="KW-0675">Receptor</keyword>
<evidence type="ECO:0000256" key="12">
    <source>
        <dbReference type="SAM" id="Phobius"/>
    </source>
</evidence>
<dbReference type="Pfam" id="PF00001">
    <property type="entry name" value="7tm_1"/>
    <property type="match status" value="1"/>
</dbReference>
<keyword evidence="7 12" id="KW-0472">Membrane</keyword>
<keyword evidence="5 12" id="KW-1133">Transmembrane helix</keyword>
<dbReference type="PROSITE" id="PS00237">
    <property type="entry name" value="G_PROTEIN_RECEP_F1_1"/>
    <property type="match status" value="1"/>
</dbReference>
<dbReference type="PANTHER" id="PTHR24248">
    <property type="entry name" value="ADRENERGIC RECEPTOR-RELATED G-PROTEIN COUPLED RECEPTOR"/>
    <property type="match status" value="1"/>
</dbReference>
<feature type="transmembrane region" description="Helical" evidence="12">
    <location>
        <begin position="91"/>
        <end position="112"/>
    </location>
</feature>
<dbReference type="Proteomes" id="UP001652625">
    <property type="component" value="Chromosome 04"/>
</dbReference>
<reference evidence="15" key="1">
    <citation type="submission" date="2025-08" db="UniProtKB">
        <authorList>
            <consortium name="RefSeq"/>
        </authorList>
    </citation>
    <scope>IDENTIFICATION</scope>
</reference>
<evidence type="ECO:0000256" key="5">
    <source>
        <dbReference type="ARBA" id="ARBA00022989"/>
    </source>
</evidence>
<dbReference type="InterPro" id="IPR000276">
    <property type="entry name" value="GPCR_Rhodpsn"/>
</dbReference>
<evidence type="ECO:0000256" key="1">
    <source>
        <dbReference type="ARBA" id="ARBA00004651"/>
    </source>
</evidence>
<comment type="subcellular location">
    <subcellularLocation>
        <location evidence="1">Cell membrane</location>
        <topology evidence="1">Multi-pass membrane protein</topology>
    </subcellularLocation>
</comment>
<keyword evidence="11" id="KW-0175">Coiled coil</keyword>
<feature type="transmembrane region" description="Helical" evidence="12">
    <location>
        <begin position="54"/>
        <end position="79"/>
    </location>
</feature>
<comment type="similarity">
    <text evidence="2 10">Belongs to the G-protein coupled receptor 1 family.</text>
</comment>
<dbReference type="GeneID" id="105846833"/>
<dbReference type="CDD" id="cd00637">
    <property type="entry name" value="7tm_classA_rhodopsin-like"/>
    <property type="match status" value="1"/>
</dbReference>